<dbReference type="Proteomes" id="UP000295719">
    <property type="component" value="Unassembled WGS sequence"/>
</dbReference>
<sequence>MMNLPSLDVLKTFAVVAGTLNFTHAASRLHITQGAVSRQIAGLEQQLGYPLFVRQARGLCLTEQGAQLLAPLQQALGQIASSLERVNRAPGTLRVKCPTCAMRWLLPRVINLQNLHPEIDIALTTSISHGVNFEREHFDAAVVFGRFDPKKVQALTLFDEVLTPVCIPSLWSGETDPQLALANKTLLHPTRDRRDWQSWLQVAGRKALPAAKGQHFDTLDLAMTAALQGYGIAIGDVCLLESELKNGQLIAPFAACLQSGASYWLIYPEQKVIPPALALLVSWLTQQAADTRLQLNHHLSRRRLFRTGKR</sequence>
<name>A0A4R3YKJ8_9GAMM</name>
<dbReference type="Pfam" id="PF00126">
    <property type="entry name" value="HTH_1"/>
    <property type="match status" value="1"/>
</dbReference>
<dbReference type="CDD" id="cd08432">
    <property type="entry name" value="PBP2_GcdR_TrpI_HvrB_AmpR_like"/>
    <property type="match status" value="1"/>
</dbReference>
<dbReference type="GO" id="GO:0003700">
    <property type="term" value="F:DNA-binding transcription factor activity"/>
    <property type="evidence" value="ECO:0007669"/>
    <property type="project" value="InterPro"/>
</dbReference>
<dbReference type="Gene3D" id="1.10.10.10">
    <property type="entry name" value="Winged helix-like DNA-binding domain superfamily/Winged helix DNA-binding domain"/>
    <property type="match status" value="1"/>
</dbReference>
<dbReference type="FunFam" id="1.10.10.10:FF:000001">
    <property type="entry name" value="LysR family transcriptional regulator"/>
    <property type="match status" value="1"/>
</dbReference>
<proteinExistence type="inferred from homology"/>
<keyword evidence="2" id="KW-0805">Transcription regulation</keyword>
<dbReference type="EMBL" id="SMCR01000014">
    <property type="protein sequence ID" value="TCV91928.1"/>
    <property type="molecule type" value="Genomic_DNA"/>
</dbReference>
<accession>A0A4R3YKJ8</accession>
<dbReference type="InterPro" id="IPR036388">
    <property type="entry name" value="WH-like_DNA-bd_sf"/>
</dbReference>
<dbReference type="Pfam" id="PF03466">
    <property type="entry name" value="LysR_substrate"/>
    <property type="match status" value="1"/>
</dbReference>
<dbReference type="PROSITE" id="PS50931">
    <property type="entry name" value="HTH_LYSR"/>
    <property type="match status" value="1"/>
</dbReference>
<dbReference type="Gene3D" id="3.40.190.10">
    <property type="entry name" value="Periplasmic binding protein-like II"/>
    <property type="match status" value="2"/>
</dbReference>
<feature type="domain" description="HTH lysR-type" evidence="5">
    <location>
        <begin position="5"/>
        <end position="62"/>
    </location>
</feature>
<comment type="caution">
    <text evidence="6">The sequence shown here is derived from an EMBL/GenBank/DDBJ whole genome shotgun (WGS) entry which is preliminary data.</text>
</comment>
<dbReference type="PANTHER" id="PTHR30537">
    <property type="entry name" value="HTH-TYPE TRANSCRIPTIONAL REGULATOR"/>
    <property type="match status" value="1"/>
</dbReference>
<keyword evidence="3" id="KW-0238">DNA-binding</keyword>
<dbReference type="SUPFAM" id="SSF53850">
    <property type="entry name" value="Periplasmic binding protein-like II"/>
    <property type="match status" value="1"/>
</dbReference>
<dbReference type="InterPro" id="IPR058163">
    <property type="entry name" value="LysR-type_TF_proteobact-type"/>
</dbReference>
<evidence type="ECO:0000313" key="7">
    <source>
        <dbReference type="Proteomes" id="UP000295719"/>
    </source>
</evidence>
<dbReference type="SUPFAM" id="SSF46785">
    <property type="entry name" value="Winged helix' DNA-binding domain"/>
    <property type="match status" value="1"/>
</dbReference>
<dbReference type="PRINTS" id="PR00039">
    <property type="entry name" value="HTHLYSR"/>
</dbReference>
<evidence type="ECO:0000256" key="4">
    <source>
        <dbReference type="ARBA" id="ARBA00023163"/>
    </source>
</evidence>
<evidence type="ECO:0000259" key="5">
    <source>
        <dbReference type="PROSITE" id="PS50931"/>
    </source>
</evidence>
<evidence type="ECO:0000256" key="2">
    <source>
        <dbReference type="ARBA" id="ARBA00023015"/>
    </source>
</evidence>
<keyword evidence="7" id="KW-1185">Reference proteome</keyword>
<dbReference type="AlphaFoldDB" id="A0A4R3YKJ8"/>
<evidence type="ECO:0000256" key="1">
    <source>
        <dbReference type="ARBA" id="ARBA00009437"/>
    </source>
</evidence>
<protein>
    <submittedName>
        <fullName evidence="6">LysR family glycine cleavage system transcriptional activator</fullName>
    </submittedName>
</protein>
<dbReference type="InterPro" id="IPR000847">
    <property type="entry name" value="LysR_HTH_N"/>
</dbReference>
<dbReference type="GO" id="GO:0006351">
    <property type="term" value="P:DNA-templated transcription"/>
    <property type="evidence" value="ECO:0007669"/>
    <property type="project" value="TreeGrafter"/>
</dbReference>
<dbReference type="InterPro" id="IPR005119">
    <property type="entry name" value="LysR_subst-bd"/>
</dbReference>
<dbReference type="InterPro" id="IPR036390">
    <property type="entry name" value="WH_DNA-bd_sf"/>
</dbReference>
<evidence type="ECO:0000313" key="6">
    <source>
        <dbReference type="EMBL" id="TCV91928.1"/>
    </source>
</evidence>
<organism evidence="6 7">
    <name type="scientific">Biostraticola tofi</name>
    <dbReference type="NCBI Taxonomy" id="466109"/>
    <lineage>
        <taxon>Bacteria</taxon>
        <taxon>Pseudomonadati</taxon>
        <taxon>Pseudomonadota</taxon>
        <taxon>Gammaproteobacteria</taxon>
        <taxon>Enterobacterales</taxon>
        <taxon>Bruguierivoracaceae</taxon>
        <taxon>Biostraticola</taxon>
    </lineage>
</organism>
<comment type="similarity">
    <text evidence="1">Belongs to the LysR transcriptional regulatory family.</text>
</comment>
<dbReference type="RefSeq" id="WP_131867585.1">
    <property type="nucleotide sequence ID" value="NZ_SMCR01000014.1"/>
</dbReference>
<reference evidence="6 7" key="1">
    <citation type="submission" date="2019-03" db="EMBL/GenBank/DDBJ databases">
        <title>Genomic Encyclopedia of Type Strains, Phase IV (KMG-IV): sequencing the most valuable type-strain genomes for metagenomic binning, comparative biology and taxonomic classification.</title>
        <authorList>
            <person name="Goeker M."/>
        </authorList>
    </citation>
    <scope>NUCLEOTIDE SEQUENCE [LARGE SCALE GENOMIC DNA]</scope>
    <source>
        <strain evidence="6 7">DSM 19580</strain>
    </source>
</reference>
<dbReference type="PANTHER" id="PTHR30537:SF74">
    <property type="entry name" value="HTH-TYPE TRANSCRIPTIONAL REGULATOR TRPI"/>
    <property type="match status" value="1"/>
</dbReference>
<evidence type="ECO:0000256" key="3">
    <source>
        <dbReference type="ARBA" id="ARBA00023125"/>
    </source>
</evidence>
<gene>
    <name evidence="6" type="ORF">EDC52_11435</name>
</gene>
<dbReference type="OrthoDB" id="5526340at2"/>
<keyword evidence="4" id="KW-0804">Transcription</keyword>
<dbReference type="GO" id="GO:0043565">
    <property type="term" value="F:sequence-specific DNA binding"/>
    <property type="evidence" value="ECO:0007669"/>
    <property type="project" value="TreeGrafter"/>
</dbReference>